<feature type="compositionally biased region" description="Polar residues" evidence="4">
    <location>
        <begin position="31"/>
        <end position="40"/>
    </location>
</feature>
<dbReference type="Pfam" id="PF00400">
    <property type="entry name" value="WD40"/>
    <property type="match status" value="2"/>
</dbReference>
<gene>
    <name evidence="5" type="ORF">TDIB3V08_LOCUS2212</name>
</gene>
<dbReference type="SMART" id="SM00320">
    <property type="entry name" value="WD40"/>
    <property type="match status" value="5"/>
</dbReference>
<dbReference type="InterPro" id="IPR051150">
    <property type="entry name" value="SWT21/TCAB1_mRNA_Telomere"/>
</dbReference>
<dbReference type="InterPro" id="IPR001680">
    <property type="entry name" value="WD40_rpt"/>
</dbReference>
<evidence type="ECO:0000313" key="5">
    <source>
        <dbReference type="EMBL" id="CAD7195839.1"/>
    </source>
</evidence>
<evidence type="ECO:0000256" key="4">
    <source>
        <dbReference type="SAM" id="MobiDB-lite"/>
    </source>
</evidence>
<dbReference type="GO" id="GO:0015030">
    <property type="term" value="C:Cajal body"/>
    <property type="evidence" value="ECO:0007669"/>
    <property type="project" value="TreeGrafter"/>
</dbReference>
<dbReference type="PROSITE" id="PS50082">
    <property type="entry name" value="WD_REPEATS_2"/>
    <property type="match status" value="1"/>
</dbReference>
<feature type="compositionally biased region" description="Basic and acidic residues" evidence="4">
    <location>
        <begin position="52"/>
        <end position="63"/>
    </location>
</feature>
<evidence type="ECO:0000256" key="3">
    <source>
        <dbReference type="PROSITE-ProRule" id="PRU00221"/>
    </source>
</evidence>
<comment type="similarity">
    <text evidence="1">Belongs to the TCAB1 family.</text>
</comment>
<dbReference type="Gene3D" id="2.130.10.10">
    <property type="entry name" value="YVTN repeat-like/Quinoprotein amine dehydrogenase"/>
    <property type="match status" value="2"/>
</dbReference>
<dbReference type="PROSITE" id="PS50294">
    <property type="entry name" value="WD_REPEATS_REGION"/>
    <property type="match status" value="1"/>
</dbReference>
<dbReference type="PANTHER" id="PTHR13211:SF0">
    <property type="entry name" value="TELOMERASE CAJAL BODY PROTEIN 1"/>
    <property type="match status" value="1"/>
</dbReference>
<dbReference type="SUPFAM" id="SSF50978">
    <property type="entry name" value="WD40 repeat-like"/>
    <property type="match status" value="1"/>
</dbReference>
<dbReference type="InterPro" id="IPR036322">
    <property type="entry name" value="WD40_repeat_dom_sf"/>
</dbReference>
<evidence type="ECO:0000256" key="2">
    <source>
        <dbReference type="ARBA" id="ARBA00041558"/>
    </source>
</evidence>
<dbReference type="InterPro" id="IPR015943">
    <property type="entry name" value="WD40/YVTN_repeat-like_dom_sf"/>
</dbReference>
<dbReference type="AlphaFoldDB" id="A0A7R8VEC5"/>
<proteinExistence type="inferred from homology"/>
<evidence type="ECO:0000256" key="1">
    <source>
        <dbReference type="ARBA" id="ARBA00038279"/>
    </source>
</evidence>
<dbReference type="GO" id="GO:0030576">
    <property type="term" value="P:Cajal body organization"/>
    <property type="evidence" value="ECO:0007669"/>
    <property type="project" value="TreeGrafter"/>
</dbReference>
<protein>
    <recommendedName>
        <fullName evidence="2">WD repeat-containing protein 79</fullName>
    </recommendedName>
</protein>
<dbReference type="GO" id="GO:0003723">
    <property type="term" value="F:RNA binding"/>
    <property type="evidence" value="ECO:0007669"/>
    <property type="project" value="TreeGrafter"/>
</dbReference>
<reference evidence="5" key="1">
    <citation type="submission" date="2020-11" db="EMBL/GenBank/DDBJ databases">
        <authorList>
            <person name="Tran Van P."/>
        </authorList>
    </citation>
    <scope>NUCLEOTIDE SEQUENCE</scope>
</reference>
<name>A0A7R8VEC5_TIMDO</name>
<keyword evidence="3" id="KW-0853">WD repeat</keyword>
<feature type="repeat" description="WD" evidence="3">
    <location>
        <begin position="293"/>
        <end position="328"/>
    </location>
</feature>
<accession>A0A7R8VEC5</accession>
<dbReference type="PANTHER" id="PTHR13211">
    <property type="entry name" value="TELOMERASE CAJAL BODY PROTEIN 1"/>
    <property type="match status" value="1"/>
</dbReference>
<feature type="region of interest" description="Disordered" evidence="4">
    <location>
        <begin position="31"/>
        <end position="63"/>
    </location>
</feature>
<sequence>MVSLCIGGLPSRPGFINHVGSLREYSSTITTQDGRQLRTQSPPPFSAATHPDTLRPQKEEEKVDTMNKSVLEHFTALANALVVLSSTVEDGEIEVRILVGSPDGTCILTNSDENVLHIFDLPQQLHCQESWDCDRTLPAMKSVLKIQEGRMIYDYCWYPHMSSWNPLSCCLVSTSQYNPIHMWDAFTGELRCTYKPYNHLDEVISAYSLAFDPSGEKLYAGFDCMVKVFSTSIPGRKCVTRHLKRSSVPTEKQYGHIGCISVNPAMPKIYGVGSYAKTLGLYCEPDGAMLCILQGHSGGVTHLQFSPDGTKLYSGGRKDTEILCWDMRYPGTFLYTMHRPVQTNQRVYFDLTSDGRYLLSGTTEGDVLVWDLTLPPVDQSPDPLLQPIKTFHAHKDAVNGIRQVFAVPEIELETLSSVDRHTTDRAKVLDDSRRDTPPCPLTLKSDTIISAKINLVAMPGIKPDTLSSVSSMSA</sequence>
<dbReference type="EMBL" id="OA564913">
    <property type="protein sequence ID" value="CAD7195839.1"/>
    <property type="molecule type" value="Genomic_DNA"/>
</dbReference>
<organism evidence="5">
    <name type="scientific">Timema douglasi</name>
    <name type="common">Walking stick</name>
    <dbReference type="NCBI Taxonomy" id="61478"/>
    <lineage>
        <taxon>Eukaryota</taxon>
        <taxon>Metazoa</taxon>
        <taxon>Ecdysozoa</taxon>
        <taxon>Arthropoda</taxon>
        <taxon>Hexapoda</taxon>
        <taxon>Insecta</taxon>
        <taxon>Pterygota</taxon>
        <taxon>Neoptera</taxon>
        <taxon>Polyneoptera</taxon>
        <taxon>Phasmatodea</taxon>
        <taxon>Timematodea</taxon>
        <taxon>Timematoidea</taxon>
        <taxon>Timematidae</taxon>
        <taxon>Timema</taxon>
    </lineage>
</organism>